<keyword evidence="12" id="KW-0067">ATP-binding</keyword>
<evidence type="ECO:0000256" key="9">
    <source>
        <dbReference type="ARBA" id="ARBA00022763"/>
    </source>
</evidence>
<dbReference type="NCBIfam" id="TIGR02776">
    <property type="entry name" value="NHEJ_ligase_prk"/>
    <property type="match status" value="1"/>
</dbReference>
<evidence type="ECO:0000256" key="21">
    <source>
        <dbReference type="SAM" id="MobiDB-lite"/>
    </source>
</evidence>
<dbReference type="GO" id="GO:0004527">
    <property type="term" value="F:exonuclease activity"/>
    <property type="evidence" value="ECO:0007669"/>
    <property type="project" value="UniProtKB-KW"/>
</dbReference>
<dbReference type="Gene3D" id="3.30.1490.70">
    <property type="match status" value="1"/>
</dbReference>
<sequence length="655" mass="72817">MGRWSRANPARVAARADQSEGGPPALIQPQLATLVDRPPKGGDWSYEIKFDGYRVMTRIEGGVATIFTRNGHDWTERMPRLADACNALQVDDAWLDGEAVVLDSSGQPDFNALQNAFDRRSTAEIVMFVFDLLWLNGTDLREQPLRTRRALLRELMAQHTSDAIRFSEDFPQDPVSLVASACKMKLEGIIGKRGDAPYRSGRSATWVKIKCYLRQEFVVGGFTRARGARSGVHSLLLGVHEKDGSLRYAGGVRPYFSSRAATAFVARANAVRSDSAPFYNPPKPEKERDYLWLKPSIVVECSFLEWTPGGEVRHSVFHAVRDDKPAATVTEEAMVPIEGGEPVEVDAGSTREVPGPKGSLKIAGLRITNAQRVMDEVTGHTKRELVEYYAAIAEWALPHLHNRPLALVRAPDGIQGELFFQKHSERASIPGIEELPAELHPRHPPLLVANTPEALVGLAQMSVVELHTWNAVAPDLERPDRIIFDLDPDPALPWTAMLEAAELLKVVLDEIGLRSFPKTSGGKGFHIVVPLTRRQGWNETKAFAHAVARHMAKVVPQRFSAVLGPKNRVGKIFIDYLRNSRGASTVAAFSVRARSGMGVSMPFSWDELKQVTRGDEWTMRKAVERQRSLRADPWHGYWQTRQGVTATMRRAVGMD</sequence>
<evidence type="ECO:0000256" key="19">
    <source>
        <dbReference type="ARBA" id="ARBA00029943"/>
    </source>
</evidence>
<dbReference type="Pfam" id="PF21686">
    <property type="entry name" value="LigD_Prim-Pol"/>
    <property type="match status" value="1"/>
</dbReference>
<evidence type="ECO:0000256" key="1">
    <source>
        <dbReference type="ARBA" id="ARBA00001936"/>
    </source>
</evidence>
<dbReference type="EC" id="6.5.1.1" evidence="2"/>
<dbReference type="GO" id="GO:0046872">
    <property type="term" value="F:metal ion binding"/>
    <property type="evidence" value="ECO:0007669"/>
    <property type="project" value="UniProtKB-KW"/>
</dbReference>
<protein>
    <recommendedName>
        <fullName evidence="2">DNA ligase (ATP)</fullName>
        <ecNumber evidence="2">6.5.1.1</ecNumber>
    </recommendedName>
    <alternativeName>
        <fullName evidence="19">NHEJ DNA polymerase</fullName>
    </alternativeName>
</protein>
<dbReference type="KEGG" id="parb:CJU94_39490"/>
<evidence type="ECO:0000256" key="14">
    <source>
        <dbReference type="ARBA" id="ARBA00023125"/>
    </source>
</evidence>
<keyword evidence="9" id="KW-0227">DNA damage</keyword>
<dbReference type="NCBIfam" id="TIGR02778">
    <property type="entry name" value="ligD_pol"/>
    <property type="match status" value="1"/>
</dbReference>
<keyword evidence="3 23" id="KW-0436">Ligase</keyword>
<dbReference type="InterPro" id="IPR012309">
    <property type="entry name" value="DNA_ligase_ATP-dep_C"/>
</dbReference>
<keyword evidence="16" id="KW-0234">DNA repair</keyword>
<keyword evidence="6" id="KW-0540">Nuclease</keyword>
<keyword evidence="10" id="KW-0378">Hydrolase</keyword>
<evidence type="ECO:0000256" key="6">
    <source>
        <dbReference type="ARBA" id="ARBA00022722"/>
    </source>
</evidence>
<dbReference type="InterPro" id="IPR052171">
    <property type="entry name" value="NHEJ_LigD"/>
</dbReference>
<evidence type="ECO:0000256" key="20">
    <source>
        <dbReference type="ARBA" id="ARBA00034003"/>
    </source>
</evidence>
<dbReference type="GO" id="GO:0006310">
    <property type="term" value="P:DNA recombination"/>
    <property type="evidence" value="ECO:0007669"/>
    <property type="project" value="UniProtKB-KW"/>
</dbReference>
<evidence type="ECO:0000259" key="22">
    <source>
        <dbReference type="PROSITE" id="PS50160"/>
    </source>
</evidence>
<evidence type="ECO:0000313" key="23">
    <source>
        <dbReference type="EMBL" id="ASW04231.1"/>
    </source>
</evidence>
<dbReference type="Gene3D" id="3.30.470.30">
    <property type="entry name" value="DNA ligase/mRNA capping enzyme"/>
    <property type="match status" value="1"/>
</dbReference>
<dbReference type="AlphaFoldDB" id="A0A248VYW4"/>
<dbReference type="CDD" id="cd04862">
    <property type="entry name" value="PaeLigD_Pol_like"/>
    <property type="match status" value="1"/>
</dbReference>
<dbReference type="Pfam" id="PF04679">
    <property type="entry name" value="DNA_ligase_A_C"/>
    <property type="match status" value="1"/>
</dbReference>
<feature type="domain" description="ATP-dependent DNA ligase family profile" evidence="22">
    <location>
        <begin position="118"/>
        <end position="210"/>
    </location>
</feature>
<comment type="cofactor">
    <cofactor evidence="1">
        <name>Mn(2+)</name>
        <dbReference type="ChEBI" id="CHEBI:29035"/>
    </cofactor>
</comment>
<organism evidence="23 24">
    <name type="scientific">Paraburkholderia aromaticivorans</name>
    <dbReference type="NCBI Taxonomy" id="2026199"/>
    <lineage>
        <taxon>Bacteria</taxon>
        <taxon>Pseudomonadati</taxon>
        <taxon>Pseudomonadota</taxon>
        <taxon>Betaproteobacteria</taxon>
        <taxon>Burkholderiales</taxon>
        <taxon>Burkholderiaceae</taxon>
        <taxon>Paraburkholderia</taxon>
    </lineage>
</organism>
<proteinExistence type="predicted"/>
<keyword evidence="4" id="KW-0808">Transferase</keyword>
<evidence type="ECO:0000256" key="17">
    <source>
        <dbReference type="ARBA" id="ARBA00023211"/>
    </source>
</evidence>
<evidence type="ECO:0000256" key="8">
    <source>
        <dbReference type="ARBA" id="ARBA00022741"/>
    </source>
</evidence>
<name>A0A248VYW4_9BURK</name>
<dbReference type="GO" id="GO:0005524">
    <property type="term" value="F:ATP binding"/>
    <property type="evidence" value="ECO:0007669"/>
    <property type="project" value="UniProtKB-KW"/>
</dbReference>
<keyword evidence="11" id="KW-0269">Exonuclease</keyword>
<dbReference type="SUPFAM" id="SSF56091">
    <property type="entry name" value="DNA ligase/mRNA capping enzyme, catalytic domain"/>
    <property type="match status" value="1"/>
</dbReference>
<geneLocation type="plasmid" evidence="23 24">
    <name>pBN3</name>
</geneLocation>
<evidence type="ECO:0000256" key="10">
    <source>
        <dbReference type="ARBA" id="ARBA00022801"/>
    </source>
</evidence>
<dbReference type="InterPro" id="IPR012340">
    <property type="entry name" value="NA-bd_OB-fold"/>
</dbReference>
<dbReference type="InterPro" id="IPR014143">
    <property type="entry name" value="NHEJ_ligase_prk"/>
</dbReference>
<keyword evidence="23" id="KW-0614">Plasmid</keyword>
<evidence type="ECO:0000256" key="4">
    <source>
        <dbReference type="ARBA" id="ARBA00022679"/>
    </source>
</evidence>
<evidence type="ECO:0000256" key="18">
    <source>
        <dbReference type="ARBA" id="ARBA00023268"/>
    </source>
</evidence>
<accession>A0A248VYW4</accession>
<dbReference type="Proteomes" id="UP000215158">
    <property type="component" value="Plasmid pBN3"/>
</dbReference>
<dbReference type="InterPro" id="IPR033651">
    <property type="entry name" value="PaeLigD_Pol-like"/>
</dbReference>
<dbReference type="PANTHER" id="PTHR42705:SF2">
    <property type="entry name" value="BIFUNCTIONAL NON-HOMOLOGOUS END JOINING PROTEIN LIGD"/>
    <property type="match status" value="1"/>
</dbReference>
<keyword evidence="13" id="KW-0239">DNA-directed DNA polymerase</keyword>
<dbReference type="GO" id="GO:0003677">
    <property type="term" value="F:DNA binding"/>
    <property type="evidence" value="ECO:0007669"/>
    <property type="project" value="UniProtKB-KW"/>
</dbReference>
<gene>
    <name evidence="23" type="primary">ligD</name>
    <name evidence="23" type="ORF">CJU94_39490</name>
</gene>
<dbReference type="RefSeq" id="WP_095423910.1">
    <property type="nucleotide sequence ID" value="NZ_CP022993.1"/>
</dbReference>
<dbReference type="PANTHER" id="PTHR42705">
    <property type="entry name" value="BIFUNCTIONAL NON-HOMOLOGOUS END JOINING PROTEIN LIGD"/>
    <property type="match status" value="1"/>
</dbReference>
<dbReference type="PROSITE" id="PS50160">
    <property type="entry name" value="DNA_LIGASE_A3"/>
    <property type="match status" value="1"/>
</dbReference>
<keyword evidence="7" id="KW-0479">Metal-binding</keyword>
<dbReference type="CDD" id="cd07906">
    <property type="entry name" value="Adenylation_DNA_ligase_LigD_LigC"/>
    <property type="match status" value="1"/>
</dbReference>
<dbReference type="GO" id="GO:0006281">
    <property type="term" value="P:DNA repair"/>
    <property type="evidence" value="ECO:0007669"/>
    <property type="project" value="UniProtKB-KW"/>
</dbReference>
<dbReference type="CDD" id="cd07971">
    <property type="entry name" value="OBF_DNA_ligase_LigD"/>
    <property type="match status" value="1"/>
</dbReference>
<dbReference type="EMBL" id="CP022993">
    <property type="protein sequence ID" value="ASW04231.1"/>
    <property type="molecule type" value="Genomic_DNA"/>
</dbReference>
<dbReference type="GO" id="GO:0003887">
    <property type="term" value="F:DNA-directed DNA polymerase activity"/>
    <property type="evidence" value="ECO:0007669"/>
    <property type="project" value="UniProtKB-KW"/>
</dbReference>
<dbReference type="Gene3D" id="2.40.50.140">
    <property type="entry name" value="Nucleic acid-binding proteins"/>
    <property type="match status" value="1"/>
</dbReference>
<reference evidence="23 24" key="1">
    <citation type="submission" date="2017-08" db="EMBL/GenBank/DDBJ databases">
        <title>Identification and genetic characteristics of simultaneous BTEX- and naphthalene-degrading Paraburkholderia sp. BN5 isolated from petroleum-contaminated soil.</title>
        <authorList>
            <person name="Lee Y."/>
            <person name="Jeon C.O."/>
        </authorList>
    </citation>
    <scope>NUCLEOTIDE SEQUENCE [LARGE SCALE GENOMIC DNA]</scope>
    <source>
        <strain evidence="23 24">BN5</strain>
        <plasmid evidence="23 24">pBN3</plasmid>
    </source>
</reference>
<evidence type="ECO:0000256" key="11">
    <source>
        <dbReference type="ARBA" id="ARBA00022839"/>
    </source>
</evidence>
<dbReference type="InterPro" id="IPR014146">
    <property type="entry name" value="LigD_ligase_dom"/>
</dbReference>
<evidence type="ECO:0000313" key="24">
    <source>
        <dbReference type="Proteomes" id="UP000215158"/>
    </source>
</evidence>
<evidence type="ECO:0000256" key="15">
    <source>
        <dbReference type="ARBA" id="ARBA00023172"/>
    </source>
</evidence>
<keyword evidence="14" id="KW-0238">DNA-binding</keyword>
<dbReference type="InterPro" id="IPR012310">
    <property type="entry name" value="DNA_ligase_ATP-dep_cent"/>
</dbReference>
<dbReference type="Pfam" id="PF01068">
    <property type="entry name" value="DNA_ligase_A_M"/>
    <property type="match status" value="1"/>
</dbReference>
<keyword evidence="18" id="KW-0511">Multifunctional enzyme</keyword>
<evidence type="ECO:0000256" key="13">
    <source>
        <dbReference type="ARBA" id="ARBA00022932"/>
    </source>
</evidence>
<keyword evidence="24" id="KW-1185">Reference proteome</keyword>
<evidence type="ECO:0000256" key="5">
    <source>
        <dbReference type="ARBA" id="ARBA00022695"/>
    </source>
</evidence>
<keyword evidence="8" id="KW-0547">Nucleotide-binding</keyword>
<keyword evidence="15" id="KW-0233">DNA recombination</keyword>
<dbReference type="NCBIfam" id="TIGR02779">
    <property type="entry name" value="NHEJ_ligase_lig"/>
    <property type="match status" value="1"/>
</dbReference>
<dbReference type="GO" id="GO:0003910">
    <property type="term" value="F:DNA ligase (ATP) activity"/>
    <property type="evidence" value="ECO:0007669"/>
    <property type="project" value="UniProtKB-EC"/>
</dbReference>
<comment type="catalytic activity">
    <reaction evidence="20">
        <text>ATP + (deoxyribonucleotide)n-3'-hydroxyl + 5'-phospho-(deoxyribonucleotide)m = (deoxyribonucleotide)n+m + AMP + diphosphate.</text>
        <dbReference type="EC" id="6.5.1.1"/>
    </reaction>
</comment>
<feature type="region of interest" description="Disordered" evidence="21">
    <location>
        <begin position="1"/>
        <end position="26"/>
    </location>
</feature>
<evidence type="ECO:0000256" key="7">
    <source>
        <dbReference type="ARBA" id="ARBA00022723"/>
    </source>
</evidence>
<evidence type="ECO:0000256" key="12">
    <source>
        <dbReference type="ARBA" id="ARBA00022840"/>
    </source>
</evidence>
<keyword evidence="5" id="KW-0548">Nucleotidyltransferase</keyword>
<dbReference type="InterPro" id="IPR014145">
    <property type="entry name" value="LigD_pol_dom"/>
</dbReference>
<evidence type="ECO:0000256" key="2">
    <source>
        <dbReference type="ARBA" id="ARBA00012727"/>
    </source>
</evidence>
<evidence type="ECO:0000256" key="16">
    <source>
        <dbReference type="ARBA" id="ARBA00023204"/>
    </source>
</evidence>
<dbReference type="SUPFAM" id="SSF50249">
    <property type="entry name" value="Nucleic acid-binding proteins"/>
    <property type="match status" value="1"/>
</dbReference>
<evidence type="ECO:0000256" key="3">
    <source>
        <dbReference type="ARBA" id="ARBA00022598"/>
    </source>
</evidence>
<dbReference type="OrthoDB" id="9802472at2"/>
<dbReference type="Gene3D" id="3.90.920.10">
    <property type="entry name" value="DNA primase, PRIM domain"/>
    <property type="match status" value="1"/>
</dbReference>
<keyword evidence="17" id="KW-0464">Manganese</keyword>